<comment type="caution">
    <text evidence="1">The sequence shown here is derived from an EMBL/GenBank/DDBJ whole genome shotgun (WGS) entry which is preliminary data.</text>
</comment>
<organism evidence="1">
    <name type="scientific">termite gut metagenome</name>
    <dbReference type="NCBI Taxonomy" id="433724"/>
    <lineage>
        <taxon>unclassified sequences</taxon>
        <taxon>metagenomes</taxon>
        <taxon>organismal metagenomes</taxon>
    </lineage>
</organism>
<dbReference type="EMBL" id="SNRY01000250">
    <property type="protein sequence ID" value="KAA6343812.1"/>
    <property type="molecule type" value="Genomic_DNA"/>
</dbReference>
<evidence type="ECO:0000313" key="1">
    <source>
        <dbReference type="EMBL" id="KAA6343812.1"/>
    </source>
</evidence>
<name>A0A5J4SDH2_9ZZZZ</name>
<gene>
    <name evidence="1" type="ORF">EZS27_008514</name>
</gene>
<proteinExistence type="predicted"/>
<accession>A0A5J4SDH2</accession>
<protein>
    <submittedName>
        <fullName evidence="1">Uncharacterized protein</fullName>
    </submittedName>
</protein>
<reference evidence="1" key="1">
    <citation type="submission" date="2019-03" db="EMBL/GenBank/DDBJ databases">
        <title>Single cell metagenomics reveals metabolic interactions within the superorganism composed of flagellate Streblomastix strix and complex community of Bacteroidetes bacteria on its surface.</title>
        <authorList>
            <person name="Treitli S.C."/>
            <person name="Kolisko M."/>
            <person name="Husnik F."/>
            <person name="Keeling P."/>
            <person name="Hampl V."/>
        </authorList>
    </citation>
    <scope>NUCLEOTIDE SEQUENCE</scope>
    <source>
        <strain evidence="1">STM</strain>
    </source>
</reference>
<sequence>MSAFHEKQVPKKLVEIKNNSYFVGKFISYDEKYCT</sequence>
<dbReference type="AlphaFoldDB" id="A0A5J4SDH2"/>